<sequence length="148" mass="16134">MYLEVDKEANSLVFNRETLPHIHIGGLLESTFSCAPAESYNVVIVMRNSDFDKEVRGKIIDYTNTAFPASGSLALSVNAAISSNIIALDSLRLPPLGIREKLFECGICAVSFNGGGIGRTQLVVSPDMLLRKFFSTGALKLKARNRKI</sequence>
<gene>
    <name evidence="1" type="ORF">TresaDRAFT_0531</name>
</gene>
<dbReference type="PATRIC" id="fig|907348.3.peg.2949"/>
<reference evidence="1 2" key="1">
    <citation type="submission" date="2011-09" db="EMBL/GenBank/DDBJ databases">
        <title>The draft genome of Treponema saccharophilum DSM 2985.</title>
        <authorList>
            <consortium name="US DOE Joint Genome Institute (JGI-PGF)"/>
            <person name="Lucas S."/>
            <person name="Copeland A."/>
            <person name="Lapidus A."/>
            <person name="Glavina del Rio T."/>
            <person name="Dalin E."/>
            <person name="Tice H."/>
            <person name="Bruce D."/>
            <person name="Goodwin L."/>
            <person name="Pitluck S."/>
            <person name="Peters L."/>
            <person name="Kyrpides N."/>
            <person name="Mavromatis K."/>
            <person name="Ivanova N."/>
            <person name="Markowitz V."/>
            <person name="Cheng J.-F."/>
            <person name="Hugenholtz P."/>
            <person name="Woyke T."/>
            <person name="Wu D."/>
            <person name="Gronow S."/>
            <person name="Wellnitz S."/>
            <person name="Brambilla E."/>
            <person name="Klenk H.-P."/>
            <person name="Eisen J.A."/>
        </authorList>
    </citation>
    <scope>NUCLEOTIDE SEQUENCE [LARGE SCALE GENOMIC DNA]</scope>
    <source>
        <strain evidence="1 2">DSM 2985</strain>
    </source>
</reference>
<dbReference type="eggNOG" id="ENOG5031DKU">
    <property type="taxonomic scope" value="Bacteria"/>
</dbReference>
<protein>
    <submittedName>
        <fullName evidence="1">Uncharacterized protein</fullName>
    </submittedName>
</protein>
<dbReference type="EMBL" id="AGRW01000055">
    <property type="protein sequence ID" value="EIC00437.1"/>
    <property type="molecule type" value="Genomic_DNA"/>
</dbReference>
<dbReference type="AlphaFoldDB" id="H7EPN6"/>
<comment type="caution">
    <text evidence="1">The sequence shown here is derived from an EMBL/GenBank/DDBJ whole genome shotgun (WGS) entry which is preliminary data.</text>
</comment>
<keyword evidence="2" id="KW-1185">Reference proteome</keyword>
<evidence type="ECO:0000313" key="2">
    <source>
        <dbReference type="Proteomes" id="UP000003571"/>
    </source>
</evidence>
<organism evidence="1 2">
    <name type="scientific">Treponema saccharophilum DSM 2985</name>
    <dbReference type="NCBI Taxonomy" id="907348"/>
    <lineage>
        <taxon>Bacteria</taxon>
        <taxon>Pseudomonadati</taxon>
        <taxon>Spirochaetota</taxon>
        <taxon>Spirochaetia</taxon>
        <taxon>Spirochaetales</taxon>
        <taxon>Treponemataceae</taxon>
        <taxon>Treponema</taxon>
    </lineage>
</organism>
<dbReference type="Proteomes" id="UP000003571">
    <property type="component" value="Unassembled WGS sequence"/>
</dbReference>
<proteinExistence type="predicted"/>
<name>H7EPN6_9SPIR</name>
<evidence type="ECO:0000313" key="1">
    <source>
        <dbReference type="EMBL" id="EIC00437.1"/>
    </source>
</evidence>
<accession>H7EPN6</accession>
<dbReference type="STRING" id="907348.TresaDRAFT_0531"/>